<keyword evidence="1" id="KW-1133">Transmembrane helix</keyword>
<keyword evidence="1" id="KW-0472">Membrane</keyword>
<dbReference type="Pfam" id="PF09601">
    <property type="entry name" value="DUF2459"/>
    <property type="match status" value="1"/>
</dbReference>
<comment type="caution">
    <text evidence="2">The sequence shown here is derived from an EMBL/GenBank/DDBJ whole genome shotgun (WGS) entry which is preliminary data.</text>
</comment>
<gene>
    <name evidence="2" type="ORF">LZ518_12770</name>
</gene>
<dbReference type="NCBIfam" id="TIGR02117">
    <property type="entry name" value="chp_urease_rgn"/>
    <property type="match status" value="1"/>
</dbReference>
<feature type="transmembrane region" description="Helical" evidence="1">
    <location>
        <begin position="12"/>
        <end position="35"/>
    </location>
</feature>
<evidence type="ECO:0000313" key="2">
    <source>
        <dbReference type="EMBL" id="MCL6742003.1"/>
    </source>
</evidence>
<dbReference type="EMBL" id="JAMGBB010000001">
    <property type="protein sequence ID" value="MCL6742003.1"/>
    <property type="molecule type" value="Genomic_DNA"/>
</dbReference>
<organism evidence="2 3">
    <name type="scientific">Sphingomonas brevis</name>
    <dbReference type="NCBI Taxonomy" id="2908206"/>
    <lineage>
        <taxon>Bacteria</taxon>
        <taxon>Pseudomonadati</taxon>
        <taxon>Pseudomonadota</taxon>
        <taxon>Alphaproteobacteria</taxon>
        <taxon>Sphingomonadales</taxon>
        <taxon>Sphingomonadaceae</taxon>
        <taxon>Sphingomonas</taxon>
    </lineage>
</organism>
<accession>A0ABT0SCC7</accession>
<evidence type="ECO:0000256" key="1">
    <source>
        <dbReference type="SAM" id="Phobius"/>
    </source>
</evidence>
<reference evidence="2" key="1">
    <citation type="submission" date="2022-05" db="EMBL/GenBank/DDBJ databases">
        <authorList>
            <person name="Jo J.-H."/>
            <person name="Im W.-T."/>
        </authorList>
    </citation>
    <scope>NUCLEOTIDE SEQUENCE</scope>
    <source>
        <strain evidence="2">RB56-2</strain>
    </source>
</reference>
<keyword evidence="1" id="KW-0812">Transmembrane</keyword>
<sequence length="234" mass="26120">MIRRRRKLRWPARIALAILAIPGFYLLAALIGALIPVNNSWREPKQGITIYLANNGVHADLVLPAVVEGLDWRPLVPRSDMANVPADARWIAFGAGERQVYLETPTWGDLSIKTAAKALTGGEQVMHVEWVEDPRFAARAIRLTPEQYRRLWAAIREGFALDANGRPIRIDHPGYGPRDAFYRGSGKANAIHTCNQWAASRLRLAGVQAPLWSPFVQGMVAYYRPAQPQSSPRP</sequence>
<evidence type="ECO:0000313" key="3">
    <source>
        <dbReference type="Proteomes" id="UP001165383"/>
    </source>
</evidence>
<proteinExistence type="predicted"/>
<name>A0ABT0SCC7_9SPHN</name>
<dbReference type="RefSeq" id="WP_249916358.1">
    <property type="nucleotide sequence ID" value="NZ_JAMGBB010000001.1"/>
</dbReference>
<dbReference type="InterPro" id="IPR011727">
    <property type="entry name" value="CHP02117"/>
</dbReference>
<keyword evidence="3" id="KW-1185">Reference proteome</keyword>
<dbReference type="Proteomes" id="UP001165383">
    <property type="component" value="Unassembled WGS sequence"/>
</dbReference>
<protein>
    <submittedName>
        <fullName evidence="2">TIGR02117 family protein</fullName>
    </submittedName>
</protein>